<organism evidence="6 7">
    <name type="scientific">Rhizobium herbae</name>
    <dbReference type="NCBI Taxonomy" id="508661"/>
    <lineage>
        <taxon>Bacteria</taxon>
        <taxon>Pseudomonadati</taxon>
        <taxon>Pseudomonadota</taxon>
        <taxon>Alphaproteobacteria</taxon>
        <taxon>Hyphomicrobiales</taxon>
        <taxon>Rhizobiaceae</taxon>
        <taxon>Rhizobium/Agrobacterium group</taxon>
        <taxon>Rhizobium</taxon>
    </lineage>
</organism>
<gene>
    <name evidence="6" type="ORF">J2Z75_003506</name>
</gene>
<keyword evidence="3" id="KW-0472">Membrane</keyword>
<evidence type="ECO:0000313" key="6">
    <source>
        <dbReference type="EMBL" id="MBP1859985.1"/>
    </source>
</evidence>
<feature type="region of interest" description="Disordered" evidence="2">
    <location>
        <begin position="76"/>
        <end position="111"/>
    </location>
</feature>
<accession>A0ABS4EPW3</accession>
<evidence type="ECO:0000313" key="7">
    <source>
        <dbReference type="Proteomes" id="UP000823786"/>
    </source>
</evidence>
<dbReference type="Pfam" id="PF25917">
    <property type="entry name" value="BSH_RND"/>
    <property type="match status" value="1"/>
</dbReference>
<dbReference type="NCBIfam" id="TIGR01730">
    <property type="entry name" value="RND_mfp"/>
    <property type="match status" value="1"/>
</dbReference>
<comment type="similarity">
    <text evidence="1">Belongs to the membrane fusion protein (MFP) (TC 8.A.1) family.</text>
</comment>
<dbReference type="EMBL" id="JAGGJV010000006">
    <property type="protein sequence ID" value="MBP1859985.1"/>
    <property type="molecule type" value="Genomic_DNA"/>
</dbReference>
<evidence type="ECO:0000256" key="3">
    <source>
        <dbReference type="SAM" id="Phobius"/>
    </source>
</evidence>
<keyword evidence="7" id="KW-1185">Reference proteome</keyword>
<dbReference type="Gene3D" id="2.40.30.170">
    <property type="match status" value="1"/>
</dbReference>
<dbReference type="PANTHER" id="PTHR30469">
    <property type="entry name" value="MULTIDRUG RESISTANCE PROTEIN MDTA"/>
    <property type="match status" value="1"/>
</dbReference>
<dbReference type="InterPro" id="IPR058625">
    <property type="entry name" value="MdtA-like_BSH"/>
</dbReference>
<name>A0ABS4EPW3_9HYPH</name>
<dbReference type="RefSeq" id="WP_209853994.1">
    <property type="nucleotide sequence ID" value="NZ_JAGGJV010000006.1"/>
</dbReference>
<feature type="domain" description="CusB-like beta-barrel" evidence="5">
    <location>
        <begin position="295"/>
        <end position="366"/>
    </location>
</feature>
<dbReference type="Pfam" id="PF25954">
    <property type="entry name" value="Beta-barrel_RND_2"/>
    <property type="match status" value="1"/>
</dbReference>
<evidence type="ECO:0000256" key="1">
    <source>
        <dbReference type="ARBA" id="ARBA00009477"/>
    </source>
</evidence>
<dbReference type="InterPro" id="IPR058792">
    <property type="entry name" value="Beta-barrel_RND_2"/>
</dbReference>
<keyword evidence="3" id="KW-1133">Transmembrane helix</keyword>
<sequence length="376" mass="39868">MNTHLNLGTEHERKLAETLKSLSLEFVSHNIKTPKPMRRRLALPAGLSALAAAIIGVILYQPIVVRHMETTVAALPNPAGTTADTFSVSREADVDQGGRKAERPATRKPVPTASEITGSGVVVAPRMTTVFSKYEGRITHIAVEAGDRVEAGQILVTLEDAGARFALYQAEAARAAAQLVLASRTIDLSQARASLDRTEILALKDATSHQTLEETRTAAIRASNAVAQAKQDLARTGLTIRIAEEAIAELTVHAPFAGTVTRLGAQVGDTVLARADSVRESQSLLTITDTTVLVIDADVAETNIASLKPGLHGEAVLDGFPGQPFAFTVLRLAPVASTEKGTITLRLSLTNPPAGIRPNMAARIRIPLISQGDTTR</sequence>
<dbReference type="Gene3D" id="2.40.50.100">
    <property type="match status" value="1"/>
</dbReference>
<protein>
    <submittedName>
        <fullName evidence="6">RND family efflux transporter MFP subunit</fullName>
    </submittedName>
</protein>
<dbReference type="SUPFAM" id="SSF111369">
    <property type="entry name" value="HlyD-like secretion proteins"/>
    <property type="match status" value="1"/>
</dbReference>
<feature type="transmembrane region" description="Helical" evidence="3">
    <location>
        <begin position="41"/>
        <end position="60"/>
    </location>
</feature>
<comment type="caution">
    <text evidence="6">The sequence shown here is derived from an EMBL/GenBank/DDBJ whole genome shotgun (WGS) entry which is preliminary data.</text>
</comment>
<feature type="compositionally biased region" description="Basic and acidic residues" evidence="2">
    <location>
        <begin position="90"/>
        <end position="105"/>
    </location>
</feature>
<evidence type="ECO:0000256" key="2">
    <source>
        <dbReference type="SAM" id="MobiDB-lite"/>
    </source>
</evidence>
<keyword evidence="3" id="KW-0812">Transmembrane</keyword>
<proteinExistence type="inferred from homology"/>
<dbReference type="PANTHER" id="PTHR30469:SF15">
    <property type="entry name" value="HLYD FAMILY OF SECRETION PROTEINS"/>
    <property type="match status" value="1"/>
</dbReference>
<reference evidence="6 7" key="1">
    <citation type="submission" date="2021-03" db="EMBL/GenBank/DDBJ databases">
        <title>Genomic Encyclopedia of Type Strains, Phase IV (KMG-IV): sequencing the most valuable type-strain genomes for metagenomic binning, comparative biology and taxonomic classification.</title>
        <authorList>
            <person name="Goeker M."/>
        </authorList>
    </citation>
    <scope>NUCLEOTIDE SEQUENCE [LARGE SCALE GENOMIC DNA]</scope>
    <source>
        <strain evidence="6 7">DSM 26427</strain>
    </source>
</reference>
<dbReference type="Proteomes" id="UP000823786">
    <property type="component" value="Unassembled WGS sequence"/>
</dbReference>
<feature type="compositionally biased region" description="Polar residues" evidence="2">
    <location>
        <begin position="79"/>
        <end position="88"/>
    </location>
</feature>
<evidence type="ECO:0000259" key="5">
    <source>
        <dbReference type="Pfam" id="PF25954"/>
    </source>
</evidence>
<evidence type="ECO:0000259" key="4">
    <source>
        <dbReference type="Pfam" id="PF25917"/>
    </source>
</evidence>
<dbReference type="InterPro" id="IPR006143">
    <property type="entry name" value="RND_pump_MFP"/>
</dbReference>
<feature type="domain" description="Multidrug resistance protein MdtA-like barrel-sandwich hybrid" evidence="4">
    <location>
        <begin position="127"/>
        <end position="273"/>
    </location>
</feature>